<feature type="region of interest" description="Disordered" evidence="1">
    <location>
        <begin position="208"/>
        <end position="331"/>
    </location>
</feature>
<protein>
    <submittedName>
        <fullName evidence="2">Putative frequency clock protein</fullName>
    </submittedName>
</protein>
<feature type="compositionally biased region" description="Low complexity" evidence="1">
    <location>
        <begin position="365"/>
        <end position="376"/>
    </location>
</feature>
<feature type="compositionally biased region" description="Low complexity" evidence="1">
    <location>
        <begin position="635"/>
        <end position="660"/>
    </location>
</feature>
<dbReference type="KEGG" id="ela:UCREL1_3213"/>
<evidence type="ECO:0000313" key="2">
    <source>
        <dbReference type="EMBL" id="EMR69759.1"/>
    </source>
</evidence>
<feature type="compositionally biased region" description="Basic and acidic residues" evidence="1">
    <location>
        <begin position="23"/>
        <end position="53"/>
    </location>
</feature>
<dbReference type="Pfam" id="PF09421">
    <property type="entry name" value="FRQ"/>
    <property type="match status" value="1"/>
</dbReference>
<feature type="compositionally biased region" description="Polar residues" evidence="1">
    <location>
        <begin position="249"/>
        <end position="275"/>
    </location>
</feature>
<dbReference type="GO" id="GO:0005737">
    <property type="term" value="C:cytoplasm"/>
    <property type="evidence" value="ECO:0007669"/>
    <property type="project" value="InterPro"/>
</dbReference>
<sequence length="672" mass="72064">MGSQKAPSQGPIMPAPIVEDVEMETKMSISDEKGLAPTKDTSREAKIRPHESQPKGSHSRNTGSASNEHSYSDQLDSRDISGRGSGGHEGANDNGGGSGNSTSPPQELPVAEQRPTRPRDLDPDRQQIPSDNMEYIGHLGLVAPKSQNEYSSRDVSPDANGWVYLNLLCSLAQLHMLNVTPDFIRLAVTEKSTKFQLSSDGRKIRWRGGVEGTKFSSDSSGRDSQKSASQSSDETDGSNDQDQRKKQKTQPSISQKPTNFQPQNQARQDSNSSESFHYKPLFVHRNTSSSDEQPSGEETSSSYGAAEESNFGRNSRWGQSGLSGSSQRKHRRDGAIIYYSGAPFCTDLSGDFGEASPDTAYDMTSSSGPGSLSFGFNRPDMHRSASGSTIPYKPLSGPTSYGATMDLDNPSEPPELTSGETDDDDIEANFEWSDSQQQAPLINLEASGLAGIYPEDHFVVMVTTKRSKRLQLYDRSDDVSSVASSRSKMFLNPSQEMADSNITADSIASRLATMTTSSPRPRSARSGSPSMIKIQYAPGQIRRLPPAPLPPPAFFYDSSNSDLDDDESDDSLSDGFMPRDDVLTSPEADLSGNDEEDEHTDDGGDVAGYGDAIGGGSPPLNKNMGELPPLGGPVGRSSRSSGPLSALSKRTRSSAATAGGAPSGDYSSMEEV</sequence>
<organism evidence="2 3">
    <name type="scientific">Eutypa lata (strain UCR-EL1)</name>
    <name type="common">Grapevine dieback disease fungus</name>
    <name type="synonym">Eutypa armeniacae</name>
    <dbReference type="NCBI Taxonomy" id="1287681"/>
    <lineage>
        <taxon>Eukaryota</taxon>
        <taxon>Fungi</taxon>
        <taxon>Dikarya</taxon>
        <taxon>Ascomycota</taxon>
        <taxon>Pezizomycotina</taxon>
        <taxon>Sordariomycetes</taxon>
        <taxon>Xylariomycetidae</taxon>
        <taxon>Xylariales</taxon>
        <taxon>Diatrypaceae</taxon>
        <taxon>Eutypa</taxon>
    </lineage>
</organism>
<feature type="compositionally biased region" description="Polar residues" evidence="1">
    <location>
        <begin position="311"/>
        <end position="326"/>
    </location>
</feature>
<dbReference type="EMBL" id="KB706016">
    <property type="protein sequence ID" value="EMR69759.1"/>
    <property type="molecule type" value="Genomic_DNA"/>
</dbReference>
<dbReference type="GO" id="GO:0007623">
    <property type="term" value="P:circadian rhythm"/>
    <property type="evidence" value="ECO:0007669"/>
    <property type="project" value="InterPro"/>
</dbReference>
<dbReference type="AlphaFoldDB" id="M7STB7"/>
<dbReference type="GO" id="GO:0005634">
    <property type="term" value="C:nucleus"/>
    <property type="evidence" value="ECO:0007669"/>
    <property type="project" value="InterPro"/>
</dbReference>
<feature type="compositionally biased region" description="Polar residues" evidence="1">
    <location>
        <begin position="54"/>
        <end position="74"/>
    </location>
</feature>
<feature type="compositionally biased region" description="Gly residues" evidence="1">
    <location>
        <begin position="605"/>
        <end position="617"/>
    </location>
</feature>
<dbReference type="eggNOG" id="ENOG502RXI4">
    <property type="taxonomic scope" value="Eukaryota"/>
</dbReference>
<keyword evidence="3" id="KW-1185">Reference proteome</keyword>
<proteinExistence type="predicted"/>
<evidence type="ECO:0000256" key="1">
    <source>
        <dbReference type="SAM" id="MobiDB-lite"/>
    </source>
</evidence>
<feature type="compositionally biased region" description="Acidic residues" evidence="1">
    <location>
        <begin position="592"/>
        <end position="604"/>
    </location>
</feature>
<feature type="region of interest" description="Disordered" evidence="1">
    <location>
        <begin position="483"/>
        <end position="502"/>
    </location>
</feature>
<feature type="compositionally biased region" description="Low complexity" evidence="1">
    <location>
        <begin position="517"/>
        <end position="530"/>
    </location>
</feature>
<dbReference type="Proteomes" id="UP000012174">
    <property type="component" value="Unassembled WGS sequence"/>
</dbReference>
<feature type="region of interest" description="Disordered" evidence="1">
    <location>
        <begin position="353"/>
        <end position="425"/>
    </location>
</feature>
<dbReference type="GO" id="GO:0006355">
    <property type="term" value="P:regulation of DNA-templated transcription"/>
    <property type="evidence" value="ECO:0007669"/>
    <property type="project" value="InterPro"/>
</dbReference>
<dbReference type="InterPro" id="IPR018554">
    <property type="entry name" value="FRQ"/>
</dbReference>
<feature type="region of interest" description="Disordered" evidence="1">
    <location>
        <begin position="509"/>
        <end position="672"/>
    </location>
</feature>
<accession>M7STB7</accession>
<feature type="compositionally biased region" description="Gly residues" evidence="1">
    <location>
        <begin position="83"/>
        <end position="99"/>
    </location>
</feature>
<gene>
    <name evidence="2" type="ORF">UCREL1_3213</name>
</gene>
<feature type="compositionally biased region" description="Polar residues" evidence="1">
    <location>
        <begin position="492"/>
        <end position="502"/>
    </location>
</feature>
<feature type="compositionally biased region" description="Basic and acidic residues" evidence="1">
    <location>
        <begin position="114"/>
        <end position="125"/>
    </location>
</feature>
<name>M7STB7_EUTLA</name>
<feature type="region of interest" description="Disordered" evidence="1">
    <location>
        <begin position="1"/>
        <end position="130"/>
    </location>
</feature>
<dbReference type="STRING" id="1287681.M7STB7"/>
<feature type="compositionally biased region" description="Acidic residues" evidence="1">
    <location>
        <begin position="562"/>
        <end position="572"/>
    </location>
</feature>
<dbReference type="HOGENOM" id="CLU_408834_0_0_1"/>
<dbReference type="OrthoDB" id="2536795at2759"/>
<reference evidence="3" key="1">
    <citation type="journal article" date="2013" name="Genome Announc.">
        <title>Draft genome sequence of the grapevine dieback fungus Eutypa lata UCR-EL1.</title>
        <authorList>
            <person name="Blanco-Ulate B."/>
            <person name="Rolshausen P.E."/>
            <person name="Cantu D."/>
        </authorList>
    </citation>
    <scope>NUCLEOTIDE SEQUENCE [LARGE SCALE GENOMIC DNA]</scope>
    <source>
        <strain evidence="3">UCR-EL1</strain>
    </source>
</reference>
<evidence type="ECO:0000313" key="3">
    <source>
        <dbReference type="Proteomes" id="UP000012174"/>
    </source>
</evidence>
<feature type="compositionally biased region" description="Polar residues" evidence="1">
    <location>
        <begin position="285"/>
        <end position="303"/>
    </location>
</feature>